<dbReference type="GeneID" id="115620430"/>
<dbReference type="InterPro" id="IPR007999">
    <property type="entry name" value="DUF745"/>
</dbReference>
<name>A0A6J2T2M9_DROLE</name>
<dbReference type="OrthoDB" id="7868124at2759"/>
<dbReference type="RefSeq" id="XP_030369518.1">
    <property type="nucleotide sequence ID" value="XM_030513658.1"/>
</dbReference>
<dbReference type="AlphaFoldDB" id="A0A6J2T2M9"/>
<feature type="signal peptide" evidence="2">
    <location>
        <begin position="1"/>
        <end position="31"/>
    </location>
</feature>
<keyword evidence="3" id="KW-1185">Reference proteome</keyword>
<protein>
    <submittedName>
        <fullName evidence="4">Uncharacterized protein LOC115620430</fullName>
    </submittedName>
</protein>
<evidence type="ECO:0000256" key="1">
    <source>
        <dbReference type="SAM" id="MobiDB-lite"/>
    </source>
</evidence>
<accession>A0A6J2T2M9</accession>
<dbReference type="PANTHER" id="PTHR37161:SF2">
    <property type="entry name" value="AT11648P-RELATED"/>
    <property type="match status" value="1"/>
</dbReference>
<sequence length="295" mass="31793">MLKNHPKVTTMRLKWCLLLLCLCGCASHGAADHLGKKFMKRMIMKDFDGLGIGENSASGDADCGGSGLANKENCAENSKGKDRSCNINLGSSSKRKATNIAQKAAQEAKAASDAQVSAAESAARQVKTQLAEKAGAAAKAAEAALAGKQQIVDQLESEVREAELVVQEQGSSLQNTQCNCNAAAKAAKQSGIQLKTLTEAAKNAQENVQNSEQAASGAQQELSEKQQLVEAAKNRVEQLLRQLDSARTDFKKTKQAAENAACAAQEAKQRAVRERRMAEVREKLLRRRRHNQYQQ</sequence>
<evidence type="ECO:0000256" key="2">
    <source>
        <dbReference type="SAM" id="SignalP"/>
    </source>
</evidence>
<dbReference type="Proteomes" id="UP000504634">
    <property type="component" value="Unplaced"/>
</dbReference>
<proteinExistence type="predicted"/>
<reference evidence="4" key="1">
    <citation type="submission" date="2025-08" db="UniProtKB">
        <authorList>
            <consortium name="RefSeq"/>
        </authorList>
    </citation>
    <scope>IDENTIFICATION</scope>
    <source>
        <strain evidence="4">11010-0011.00</strain>
        <tissue evidence="4">Whole body</tissue>
    </source>
</reference>
<feature type="region of interest" description="Disordered" evidence="1">
    <location>
        <begin position="205"/>
        <end position="226"/>
    </location>
</feature>
<feature type="chain" id="PRO_5027075275" evidence="2">
    <location>
        <begin position="32"/>
        <end position="295"/>
    </location>
</feature>
<keyword evidence="2" id="KW-0732">Signal</keyword>
<organism evidence="3 4">
    <name type="scientific">Drosophila lebanonensis</name>
    <name type="common">Fruit fly</name>
    <name type="synonym">Scaptodrosophila lebanonensis</name>
    <dbReference type="NCBI Taxonomy" id="7225"/>
    <lineage>
        <taxon>Eukaryota</taxon>
        <taxon>Metazoa</taxon>
        <taxon>Ecdysozoa</taxon>
        <taxon>Arthropoda</taxon>
        <taxon>Hexapoda</taxon>
        <taxon>Insecta</taxon>
        <taxon>Pterygota</taxon>
        <taxon>Neoptera</taxon>
        <taxon>Endopterygota</taxon>
        <taxon>Diptera</taxon>
        <taxon>Brachycera</taxon>
        <taxon>Muscomorpha</taxon>
        <taxon>Ephydroidea</taxon>
        <taxon>Drosophilidae</taxon>
        <taxon>Scaptodrosophila</taxon>
    </lineage>
</organism>
<feature type="compositionally biased region" description="Polar residues" evidence="1">
    <location>
        <begin position="205"/>
        <end position="221"/>
    </location>
</feature>
<evidence type="ECO:0000313" key="3">
    <source>
        <dbReference type="Proteomes" id="UP000504634"/>
    </source>
</evidence>
<dbReference type="PANTHER" id="PTHR37161">
    <property type="entry name" value="HDC10475"/>
    <property type="match status" value="1"/>
</dbReference>
<gene>
    <name evidence="4" type="primary">LOC115620430</name>
</gene>
<evidence type="ECO:0000313" key="4">
    <source>
        <dbReference type="RefSeq" id="XP_030369518.1"/>
    </source>
</evidence>
<dbReference type="Pfam" id="PF05335">
    <property type="entry name" value="DUF745"/>
    <property type="match status" value="1"/>
</dbReference>